<gene>
    <name evidence="3" type="ORF">DB30_05150</name>
</gene>
<evidence type="ECO:0000313" key="3">
    <source>
        <dbReference type="EMBL" id="KIG15843.1"/>
    </source>
</evidence>
<feature type="region of interest" description="Disordered" evidence="1">
    <location>
        <begin position="1"/>
        <end position="20"/>
    </location>
</feature>
<dbReference type="SUPFAM" id="SSF53901">
    <property type="entry name" value="Thiolase-like"/>
    <property type="match status" value="1"/>
</dbReference>
<evidence type="ECO:0000313" key="4">
    <source>
        <dbReference type="Proteomes" id="UP000031599"/>
    </source>
</evidence>
<dbReference type="InterPro" id="IPR014030">
    <property type="entry name" value="Ketoacyl_synth_N"/>
</dbReference>
<dbReference type="RefSeq" id="WP_052550748.1">
    <property type="nucleotide sequence ID" value="NZ_JMCC02000046.1"/>
</dbReference>
<evidence type="ECO:0000259" key="2">
    <source>
        <dbReference type="Pfam" id="PF13723"/>
    </source>
</evidence>
<proteinExistence type="predicted"/>
<dbReference type="GO" id="GO:0016746">
    <property type="term" value="F:acyltransferase activity"/>
    <property type="evidence" value="ECO:0007669"/>
    <property type="project" value="InterPro"/>
</dbReference>
<dbReference type="Proteomes" id="UP000031599">
    <property type="component" value="Unassembled WGS sequence"/>
</dbReference>
<accession>A0A0C1ZXI4</accession>
<dbReference type="InterPro" id="IPR016039">
    <property type="entry name" value="Thiolase-like"/>
</dbReference>
<evidence type="ECO:0000256" key="1">
    <source>
        <dbReference type="SAM" id="MobiDB-lite"/>
    </source>
</evidence>
<feature type="region of interest" description="Disordered" evidence="1">
    <location>
        <begin position="63"/>
        <end position="85"/>
    </location>
</feature>
<sequence length="328" mass="33980">MSASLTDPLSGPRGAGRSATVTLVPREGSVELRARLRGVGMWTPAYANFDAWVAAGAPDQLGVTSERERDADADADADADPRPPAKLLHSRLRRRTSTLTRAAVTALEAAIEQGGASLDRVRFVLVSSFGEIETTVELLEQLAEPGGPVSPTKFHNSVHNTATGYMSIASGNHREATAIAGGPHNLDVGLLEALAGLAEVGGDVVLMFAEELLPAPFERADADPTFAVALLLSADPSQPSQPSQGLNLELRLTNGDVPAERKVGDAAGVGGIGLPTMIGPLVDLLRQIASARDGDGSAASQPLALMAGDDPGVESAWTVTLHSREHSG</sequence>
<dbReference type="Pfam" id="PF13723">
    <property type="entry name" value="Ketoacyl-synt_2"/>
    <property type="match status" value="1"/>
</dbReference>
<organism evidence="3 4">
    <name type="scientific">Enhygromyxa salina</name>
    <dbReference type="NCBI Taxonomy" id="215803"/>
    <lineage>
        <taxon>Bacteria</taxon>
        <taxon>Pseudomonadati</taxon>
        <taxon>Myxococcota</taxon>
        <taxon>Polyangia</taxon>
        <taxon>Nannocystales</taxon>
        <taxon>Nannocystaceae</taxon>
        <taxon>Enhygromyxa</taxon>
    </lineage>
</organism>
<dbReference type="AlphaFoldDB" id="A0A0C1ZXI4"/>
<dbReference type="EMBL" id="JMCC02000046">
    <property type="protein sequence ID" value="KIG15843.1"/>
    <property type="molecule type" value="Genomic_DNA"/>
</dbReference>
<comment type="caution">
    <text evidence="3">The sequence shown here is derived from an EMBL/GenBank/DDBJ whole genome shotgun (WGS) entry which is preliminary data.</text>
</comment>
<reference evidence="3 4" key="1">
    <citation type="submission" date="2014-12" db="EMBL/GenBank/DDBJ databases">
        <title>Genome assembly of Enhygromyxa salina DSM 15201.</title>
        <authorList>
            <person name="Sharma G."/>
            <person name="Subramanian S."/>
        </authorList>
    </citation>
    <scope>NUCLEOTIDE SEQUENCE [LARGE SCALE GENOMIC DNA]</scope>
    <source>
        <strain evidence="3 4">DSM 15201</strain>
    </source>
</reference>
<protein>
    <submittedName>
        <fullName evidence="3">3-oxoacyl-[ACP] synthase</fullName>
    </submittedName>
</protein>
<name>A0A0C1ZXI4_9BACT</name>
<feature type="domain" description="Beta-ketoacyl synthase-like N-terminal" evidence="2">
    <location>
        <begin position="77"/>
        <end position="236"/>
    </location>
</feature>